<reference evidence="2" key="2">
    <citation type="submission" date="2020-09" db="EMBL/GenBank/DDBJ databases">
        <authorList>
            <person name="Sun Q."/>
            <person name="Zhou Y."/>
        </authorList>
    </citation>
    <scope>NUCLEOTIDE SEQUENCE</scope>
    <source>
        <strain evidence="2">CGMCC 1.16548</strain>
    </source>
</reference>
<protein>
    <submittedName>
        <fullName evidence="2">Uncharacterized protein</fullName>
    </submittedName>
</protein>
<comment type="caution">
    <text evidence="2">The sequence shown here is derived from an EMBL/GenBank/DDBJ whole genome shotgun (WGS) entry which is preliminary data.</text>
</comment>
<reference evidence="2" key="1">
    <citation type="journal article" date="2014" name="Int. J. Syst. Evol. Microbiol.">
        <title>Complete genome sequence of Corynebacterium casei LMG S-19264T (=DSM 44701T), isolated from a smear-ripened cheese.</title>
        <authorList>
            <consortium name="US DOE Joint Genome Institute (JGI-PGF)"/>
            <person name="Walter F."/>
            <person name="Albersmeier A."/>
            <person name="Kalinowski J."/>
            <person name="Ruckert C."/>
        </authorList>
    </citation>
    <scope>NUCLEOTIDE SEQUENCE</scope>
    <source>
        <strain evidence="2">CGMCC 1.16548</strain>
    </source>
</reference>
<organism evidence="2 3">
    <name type="scientific">Pseudolysinimonas yzui</name>
    <dbReference type="NCBI Taxonomy" id="2708254"/>
    <lineage>
        <taxon>Bacteria</taxon>
        <taxon>Bacillati</taxon>
        <taxon>Actinomycetota</taxon>
        <taxon>Actinomycetes</taxon>
        <taxon>Micrococcales</taxon>
        <taxon>Microbacteriaceae</taxon>
        <taxon>Pseudolysinimonas</taxon>
    </lineage>
</organism>
<dbReference type="Proteomes" id="UP000617531">
    <property type="component" value="Unassembled WGS sequence"/>
</dbReference>
<keyword evidence="3" id="KW-1185">Reference proteome</keyword>
<feature type="region of interest" description="Disordered" evidence="1">
    <location>
        <begin position="1"/>
        <end position="65"/>
    </location>
</feature>
<accession>A0A8J3GQI3</accession>
<dbReference type="RefSeq" id="WP_191282800.1">
    <property type="nucleotide sequence ID" value="NZ_BNAI01000002.1"/>
</dbReference>
<gene>
    <name evidence="2" type="ORF">GCM10011600_14530</name>
</gene>
<evidence type="ECO:0000256" key="1">
    <source>
        <dbReference type="SAM" id="MobiDB-lite"/>
    </source>
</evidence>
<feature type="compositionally biased region" description="Basic and acidic residues" evidence="1">
    <location>
        <begin position="16"/>
        <end position="26"/>
    </location>
</feature>
<dbReference type="AlphaFoldDB" id="A0A8J3GQI3"/>
<sequence length="121" mass="12974">MTKTPASPLRHRTRRSRGESFRKHAVDTCPVTGAARYRDRKQARDAANATMWSREKKGGSSSPMSVYRCPEATCGYHLESRAAAAERAGTAAAASTVSPADRAPRPVVAPVYFSHATAIAA</sequence>
<dbReference type="EMBL" id="BNAI01000002">
    <property type="protein sequence ID" value="GHF14677.1"/>
    <property type="molecule type" value="Genomic_DNA"/>
</dbReference>
<evidence type="ECO:0000313" key="3">
    <source>
        <dbReference type="Proteomes" id="UP000617531"/>
    </source>
</evidence>
<proteinExistence type="predicted"/>
<name>A0A8J3GQI3_9MICO</name>
<evidence type="ECO:0000313" key="2">
    <source>
        <dbReference type="EMBL" id="GHF14677.1"/>
    </source>
</evidence>